<dbReference type="AlphaFoldDB" id="A0A2T1LVK2"/>
<gene>
    <name evidence="1" type="ORF">C7H19_15150</name>
</gene>
<keyword evidence="2" id="KW-1185">Reference proteome</keyword>
<dbReference type="RefSeq" id="WP_106457726.1">
    <property type="nucleotide sequence ID" value="NZ_PXOH01000017.1"/>
</dbReference>
<evidence type="ECO:0000313" key="1">
    <source>
        <dbReference type="EMBL" id="PSF35761.1"/>
    </source>
</evidence>
<sequence length="81" mass="9001">MKLNFQATPAGEAVSNDLGIEKALTYWQNEEALNLLKNIVKGELPPQKFDISLLMGLIERGFVEFSSIAVDNPSELFTTMI</sequence>
<reference evidence="1 2" key="2">
    <citation type="submission" date="2018-03" db="EMBL/GenBank/DDBJ databases">
        <authorList>
            <person name="Keele B.F."/>
        </authorList>
    </citation>
    <scope>NUCLEOTIDE SEQUENCE [LARGE SCALE GENOMIC DNA]</scope>
    <source>
        <strain evidence="1 2">CCALA 016</strain>
    </source>
</reference>
<comment type="caution">
    <text evidence="1">The sequence shown here is derived from an EMBL/GenBank/DDBJ whole genome shotgun (WGS) entry which is preliminary data.</text>
</comment>
<reference evidence="1 2" key="1">
    <citation type="submission" date="2018-03" db="EMBL/GenBank/DDBJ databases">
        <title>The ancient ancestry and fast evolution of plastids.</title>
        <authorList>
            <person name="Moore K.R."/>
            <person name="Magnabosco C."/>
            <person name="Momper L."/>
            <person name="Gold D.A."/>
            <person name="Bosak T."/>
            <person name="Fournier G.P."/>
        </authorList>
    </citation>
    <scope>NUCLEOTIDE SEQUENCE [LARGE SCALE GENOMIC DNA]</scope>
    <source>
        <strain evidence="1 2">CCALA 016</strain>
    </source>
</reference>
<accession>A0A2T1LVK2</accession>
<dbReference type="Proteomes" id="UP000239001">
    <property type="component" value="Unassembled WGS sequence"/>
</dbReference>
<organism evidence="1 2">
    <name type="scientific">Aphanothece hegewaldii CCALA 016</name>
    <dbReference type="NCBI Taxonomy" id="2107694"/>
    <lineage>
        <taxon>Bacteria</taxon>
        <taxon>Bacillati</taxon>
        <taxon>Cyanobacteriota</taxon>
        <taxon>Cyanophyceae</taxon>
        <taxon>Oscillatoriophycideae</taxon>
        <taxon>Chroococcales</taxon>
        <taxon>Aphanothecaceae</taxon>
        <taxon>Aphanothece</taxon>
    </lineage>
</organism>
<evidence type="ECO:0000313" key="2">
    <source>
        <dbReference type="Proteomes" id="UP000239001"/>
    </source>
</evidence>
<protein>
    <submittedName>
        <fullName evidence="1">Uncharacterized protein</fullName>
    </submittedName>
</protein>
<name>A0A2T1LVK2_9CHRO</name>
<dbReference type="EMBL" id="PXOH01000017">
    <property type="protein sequence ID" value="PSF35761.1"/>
    <property type="molecule type" value="Genomic_DNA"/>
</dbReference>
<proteinExistence type="predicted"/>